<feature type="signal peptide" evidence="3">
    <location>
        <begin position="1"/>
        <end position="20"/>
    </location>
</feature>
<feature type="compositionally biased region" description="Polar residues" evidence="1">
    <location>
        <begin position="662"/>
        <end position="676"/>
    </location>
</feature>
<evidence type="ECO:0000256" key="2">
    <source>
        <dbReference type="SAM" id="Phobius"/>
    </source>
</evidence>
<feature type="compositionally biased region" description="Polar residues" evidence="1">
    <location>
        <begin position="468"/>
        <end position="481"/>
    </location>
</feature>
<accession>A0A9P4NTY2</accession>
<keyword evidence="3" id="KW-0732">Signal</keyword>
<gene>
    <name evidence="4" type="ORF">EJ08DRAFT_712425</name>
</gene>
<feature type="region of interest" description="Disordered" evidence="1">
    <location>
        <begin position="287"/>
        <end position="313"/>
    </location>
</feature>
<evidence type="ECO:0000313" key="4">
    <source>
        <dbReference type="EMBL" id="KAF2431656.1"/>
    </source>
</evidence>
<feature type="region of interest" description="Disordered" evidence="1">
    <location>
        <begin position="76"/>
        <end position="109"/>
    </location>
</feature>
<feature type="region of interest" description="Disordered" evidence="1">
    <location>
        <begin position="460"/>
        <end position="484"/>
    </location>
</feature>
<feature type="transmembrane region" description="Helical" evidence="2">
    <location>
        <begin position="179"/>
        <end position="206"/>
    </location>
</feature>
<keyword evidence="2" id="KW-0472">Membrane</keyword>
<reference evidence="4" key="1">
    <citation type="journal article" date="2020" name="Stud. Mycol.">
        <title>101 Dothideomycetes genomes: a test case for predicting lifestyles and emergence of pathogens.</title>
        <authorList>
            <person name="Haridas S."/>
            <person name="Albert R."/>
            <person name="Binder M."/>
            <person name="Bloem J."/>
            <person name="Labutti K."/>
            <person name="Salamov A."/>
            <person name="Andreopoulos B."/>
            <person name="Baker S."/>
            <person name="Barry K."/>
            <person name="Bills G."/>
            <person name="Bluhm B."/>
            <person name="Cannon C."/>
            <person name="Castanera R."/>
            <person name="Culley D."/>
            <person name="Daum C."/>
            <person name="Ezra D."/>
            <person name="Gonzalez J."/>
            <person name="Henrissat B."/>
            <person name="Kuo A."/>
            <person name="Liang C."/>
            <person name="Lipzen A."/>
            <person name="Lutzoni F."/>
            <person name="Magnuson J."/>
            <person name="Mondo S."/>
            <person name="Nolan M."/>
            <person name="Ohm R."/>
            <person name="Pangilinan J."/>
            <person name="Park H.-J."/>
            <person name="Ramirez L."/>
            <person name="Alfaro M."/>
            <person name="Sun H."/>
            <person name="Tritt A."/>
            <person name="Yoshinaga Y."/>
            <person name="Zwiers L.-H."/>
            <person name="Turgeon B."/>
            <person name="Goodwin S."/>
            <person name="Spatafora J."/>
            <person name="Crous P."/>
            <person name="Grigoriev I."/>
        </authorList>
    </citation>
    <scope>NUCLEOTIDE SEQUENCE</scope>
    <source>
        <strain evidence="4">CBS 130266</strain>
    </source>
</reference>
<name>A0A9P4NTY2_9PEZI</name>
<evidence type="ECO:0000313" key="5">
    <source>
        <dbReference type="Proteomes" id="UP000800235"/>
    </source>
</evidence>
<feature type="compositionally biased region" description="Low complexity" evidence="1">
    <location>
        <begin position="732"/>
        <end position="741"/>
    </location>
</feature>
<feature type="region of interest" description="Disordered" evidence="1">
    <location>
        <begin position="904"/>
        <end position="940"/>
    </location>
</feature>
<protein>
    <submittedName>
        <fullName evidence="4">Uncharacterized protein</fullName>
    </submittedName>
</protein>
<dbReference type="EMBL" id="MU007030">
    <property type="protein sequence ID" value="KAF2431656.1"/>
    <property type="molecule type" value="Genomic_DNA"/>
</dbReference>
<feature type="compositionally biased region" description="Polar residues" evidence="1">
    <location>
        <begin position="289"/>
        <end position="313"/>
    </location>
</feature>
<dbReference type="AlphaFoldDB" id="A0A9P4NTY2"/>
<feature type="region of interest" description="Disordered" evidence="1">
    <location>
        <begin position="723"/>
        <end position="752"/>
    </location>
</feature>
<evidence type="ECO:0000256" key="1">
    <source>
        <dbReference type="SAM" id="MobiDB-lite"/>
    </source>
</evidence>
<keyword evidence="2" id="KW-0812">Transmembrane</keyword>
<keyword evidence="2" id="KW-1133">Transmembrane helix</keyword>
<comment type="caution">
    <text evidence="4">The sequence shown here is derived from an EMBL/GenBank/DDBJ whole genome shotgun (WGS) entry which is preliminary data.</text>
</comment>
<feature type="compositionally biased region" description="Polar residues" evidence="1">
    <location>
        <begin position="929"/>
        <end position="940"/>
    </location>
</feature>
<proteinExistence type="predicted"/>
<dbReference type="Proteomes" id="UP000800235">
    <property type="component" value="Unassembled WGS sequence"/>
</dbReference>
<organism evidence="4 5">
    <name type="scientific">Tothia fuscella</name>
    <dbReference type="NCBI Taxonomy" id="1048955"/>
    <lineage>
        <taxon>Eukaryota</taxon>
        <taxon>Fungi</taxon>
        <taxon>Dikarya</taxon>
        <taxon>Ascomycota</taxon>
        <taxon>Pezizomycotina</taxon>
        <taxon>Dothideomycetes</taxon>
        <taxon>Pleosporomycetidae</taxon>
        <taxon>Venturiales</taxon>
        <taxon>Cylindrosympodiaceae</taxon>
        <taxon>Tothia</taxon>
    </lineage>
</organism>
<feature type="region of interest" description="Disordered" evidence="1">
    <location>
        <begin position="652"/>
        <end position="683"/>
    </location>
</feature>
<feature type="chain" id="PRO_5040510812" evidence="3">
    <location>
        <begin position="21"/>
        <end position="940"/>
    </location>
</feature>
<keyword evidence="5" id="KW-1185">Reference proteome</keyword>
<evidence type="ECO:0000256" key="3">
    <source>
        <dbReference type="SAM" id="SignalP"/>
    </source>
</evidence>
<sequence>MKLISFLLCLLAFFVSAASAVSPPKSCEVSILNSFLATIGKLFQISSLPAPADCGSLLPPHAIILPAAIGTPPLPPNATMPPSSCTNELAPPSSRTSPPSPKPGEEEPQINDFWWQPSMAPREGDAVIKMFSDTIGSFTFILRTPYSRWVRNSGELYGNLRWRHLLDPTAIAFENKCRFAILLSPFLAVNCAIYFMFGVNVPAFLIKASIKRIPELFNTARYIGQIIGKALENTWDRYTYIRRRYLRAKFYTYRFYLRTKCMYDVEKIRITRFHRKESLDEVVPAARESNGSANIQQTGSQQPSVRTNTSHGLQPSKGANTCHLQSAPDVQVVPPFIFGTSSPPTAPVERSWWNLPQSPKRARLAARLRSSENISMRDLDLAFSVAIGSIDEDDVVWDSDQPRPLPEVIPSSDSTPSIEVSAPTDVVVSSDTNAKSCVAFDLNGRSSSIECSALVASERNDSGEITEPKTSIQSSSLNENGSIFKPEVSADSSAPIYLSVPTKATPATKPILQSQQSEHFIPPVIVAPCDESPIVNCNSMEAWTSLTTAIMAYNELQILPKVTIKADVPTVPPPRARIDFSKMEKLPKKFDPYWTDDEFCDWMRLIQPLPSTLPVAKFVGRRYVGRIPGSVYEIWKGRKMALRKEWEKNQVPVPPVTTTTPSGNGASVSTLAASQSPNPPASNVDAVTASVLAAPQPMNPSAANASVSATTTQLFSHLSDLLAGNTQPVSNPAPQAAALPDPDAEMADAPPLPVAAPSFMALPPTTAPSLTTAFQPQASFIATKNVASHDIAGEIDMGDTTAAGPSISTFAGPSFPASRPLGASAPTLGAFSLPPSRRFGASAPTFGTSPFPQNQPFGLAASKHSAFQPVVATNTPFAWLQAVDTRNPATPIPAGEIEIGDAPAVGSSTHSFGVASHPPPQKSVGLATSKHNTNTWGLRS</sequence>